<evidence type="ECO:0000256" key="8">
    <source>
        <dbReference type="PROSITE-ProRule" id="PRU01379"/>
    </source>
</evidence>
<feature type="chain" id="PRO_5026047190" evidence="9">
    <location>
        <begin position="19"/>
        <end position="798"/>
    </location>
</feature>
<accession>A0A6G6GQB9</accession>
<dbReference type="GO" id="GO:0006508">
    <property type="term" value="P:proteolysis"/>
    <property type="evidence" value="ECO:0007669"/>
    <property type="project" value="UniProtKB-KW"/>
</dbReference>
<dbReference type="CDD" id="cd03859">
    <property type="entry name" value="M14_CPT"/>
    <property type="match status" value="1"/>
</dbReference>
<dbReference type="GO" id="GO:0004181">
    <property type="term" value="F:metallocarboxypeptidase activity"/>
    <property type="evidence" value="ECO:0007669"/>
    <property type="project" value="InterPro"/>
</dbReference>
<dbReference type="KEGG" id="mgel:G5B37_14615"/>
<dbReference type="Pfam" id="PF18962">
    <property type="entry name" value="Por_Secre_tail"/>
    <property type="match status" value="1"/>
</dbReference>
<keyword evidence="5" id="KW-0378">Hydrolase</keyword>
<evidence type="ECO:0000256" key="3">
    <source>
        <dbReference type="ARBA" id="ARBA00022670"/>
    </source>
</evidence>
<keyword evidence="7" id="KW-0482">Metalloprotease</keyword>
<keyword evidence="6" id="KW-0862">Zinc</keyword>
<dbReference type="Gene3D" id="3.40.630.10">
    <property type="entry name" value="Zn peptidases"/>
    <property type="match status" value="1"/>
</dbReference>
<dbReference type="PROSITE" id="PS52035">
    <property type="entry name" value="PEPTIDASE_M14"/>
    <property type="match status" value="1"/>
</dbReference>
<keyword evidence="4 9" id="KW-0732">Signal</keyword>
<feature type="domain" description="Peptidase M14" evidence="10">
    <location>
        <begin position="125"/>
        <end position="437"/>
    </location>
</feature>
<dbReference type="InterPro" id="IPR026444">
    <property type="entry name" value="Secre_tail"/>
</dbReference>
<dbReference type="Pfam" id="PF00246">
    <property type="entry name" value="Peptidase_M14"/>
    <property type="match status" value="1"/>
</dbReference>
<keyword evidence="12" id="KW-1185">Reference proteome</keyword>
<gene>
    <name evidence="11" type="ORF">G5B37_14615</name>
</gene>
<dbReference type="InterPro" id="IPR033810">
    <property type="entry name" value="Carboxypeptidase_T"/>
</dbReference>
<evidence type="ECO:0000256" key="5">
    <source>
        <dbReference type="ARBA" id="ARBA00022801"/>
    </source>
</evidence>
<comment type="cofactor">
    <cofactor evidence="1">
        <name>Zn(2+)</name>
        <dbReference type="ChEBI" id="CHEBI:29105"/>
    </cofactor>
</comment>
<dbReference type="GO" id="GO:0005615">
    <property type="term" value="C:extracellular space"/>
    <property type="evidence" value="ECO:0007669"/>
    <property type="project" value="TreeGrafter"/>
</dbReference>
<evidence type="ECO:0000313" key="11">
    <source>
        <dbReference type="EMBL" id="QIE60742.1"/>
    </source>
</evidence>
<evidence type="ECO:0000256" key="4">
    <source>
        <dbReference type="ARBA" id="ARBA00022729"/>
    </source>
</evidence>
<dbReference type="SUPFAM" id="SSF53187">
    <property type="entry name" value="Zn-dependent exopeptidases"/>
    <property type="match status" value="1"/>
</dbReference>
<evidence type="ECO:0000256" key="9">
    <source>
        <dbReference type="SAM" id="SignalP"/>
    </source>
</evidence>
<evidence type="ECO:0000313" key="12">
    <source>
        <dbReference type="Proteomes" id="UP000505306"/>
    </source>
</evidence>
<feature type="active site" description="Proton donor/acceptor" evidence="8">
    <location>
        <position position="407"/>
    </location>
</feature>
<comment type="similarity">
    <text evidence="2 8">Belongs to the peptidase M14 family.</text>
</comment>
<dbReference type="AlphaFoldDB" id="A0A6G6GQB9"/>
<dbReference type="EMBL" id="CP049057">
    <property type="protein sequence ID" value="QIE60742.1"/>
    <property type="molecule type" value="Genomic_DNA"/>
</dbReference>
<protein>
    <submittedName>
        <fullName evidence="11">T9SS type A sorting domain-containing protein</fullName>
    </submittedName>
</protein>
<keyword evidence="3" id="KW-0645">Protease</keyword>
<dbReference type="SMART" id="SM00631">
    <property type="entry name" value="Zn_pept"/>
    <property type="match status" value="1"/>
</dbReference>
<reference evidence="11 12" key="1">
    <citation type="submission" date="2020-02" db="EMBL/GenBank/DDBJ databases">
        <title>Complete genome sequence of Flavobacteriaceae bacterium.</title>
        <authorList>
            <person name="Kim S.-J."/>
            <person name="Kim Y.-S."/>
            <person name="Kim K.-H."/>
        </authorList>
    </citation>
    <scope>NUCLEOTIDE SEQUENCE [LARGE SCALE GENOMIC DNA]</scope>
    <source>
        <strain evidence="11 12">RR4-40</strain>
    </source>
</reference>
<sequence>MKYTLLLFGFLLATSVVAQEVQEKYQHAKISYTNNPDGLAQLEALGISVEHGTHKKGHFVISDFSESQVAIARSAGFTVEILVDDAKEYFLEQNRNPMPVRNPSCDQASDDYETPSNFHLGSMGGYLTYQELLNELDEMKAQYPNLITAKAPISNFMTEGQPDNSVTPSIGGNAIQWVKISDNPDMTTEGEPQILYSAIHHAREPASLSQLVFYMWYLLENYDSNPEVKDIVDNTELYFVPVVNPDGYLYNEKTDPNGGGFWRKNRKNGHGVDNNRNYDYYIGGNPANGVWGGEGTSGNTSSDIYRGTAPFSEIENQAMKWFVENHNFVMAFNNHTSGDLLLYPYGYAENVFTPENSLFEAVGDELVSRNGFTNQISSDLYAAAGTSDDFMYGTIGTHDKIYSFTPEIGPSFWPVSSQIIPISKGMMYLNLTSAKMVNNFATVNATGNLFVGDEANQTAKFDIRRLGIAGSGTFTVSLNPISTNFAFVGGGSTFTSMDVLETQSGSINYTVASGTQAGDDIVYELVINNGSYDSKTLVTKKFGALTPIFEDAGDSVSDNFTNNGWGVTGSTFVSPSSSITESPNGDYQNNANETITLTNEIDLTEATGANLSFYAKWEIEDNWDYTQVEVSINNGASWEPQCGKYTNAGSTNNSQPTGEPLYDGVQSDWVLEEIDLSDYLGESILVRFQFSSDGAERGDGFYFDDLAVNVVEDTVLSVNDFLDNQFVLYPNPVQNILNIETPIANYGVEIFNIQGQKIFSSEKNANNSQIDYSSFAAGMYVMRLTSESSVQTFRIVKQ</sequence>
<evidence type="ECO:0000256" key="2">
    <source>
        <dbReference type="ARBA" id="ARBA00005988"/>
    </source>
</evidence>
<proteinExistence type="inferred from homology"/>
<dbReference type="Gene3D" id="2.60.120.260">
    <property type="entry name" value="Galactose-binding domain-like"/>
    <property type="match status" value="1"/>
</dbReference>
<evidence type="ECO:0000256" key="6">
    <source>
        <dbReference type="ARBA" id="ARBA00022833"/>
    </source>
</evidence>
<feature type="signal peptide" evidence="9">
    <location>
        <begin position="1"/>
        <end position="18"/>
    </location>
</feature>
<dbReference type="Proteomes" id="UP000505306">
    <property type="component" value="Chromosome"/>
</dbReference>
<evidence type="ECO:0000256" key="7">
    <source>
        <dbReference type="ARBA" id="ARBA00023049"/>
    </source>
</evidence>
<evidence type="ECO:0000256" key="1">
    <source>
        <dbReference type="ARBA" id="ARBA00001947"/>
    </source>
</evidence>
<evidence type="ECO:0000259" key="10">
    <source>
        <dbReference type="PROSITE" id="PS52035"/>
    </source>
</evidence>
<dbReference type="PANTHER" id="PTHR11705">
    <property type="entry name" value="PROTEASE FAMILY M14 CARBOXYPEPTIDASE A,B"/>
    <property type="match status" value="1"/>
</dbReference>
<name>A0A6G6GQB9_9FLAO</name>
<dbReference type="PANTHER" id="PTHR11705:SF143">
    <property type="entry name" value="SLL0236 PROTEIN"/>
    <property type="match status" value="1"/>
</dbReference>
<dbReference type="InterPro" id="IPR000834">
    <property type="entry name" value="Peptidase_M14"/>
</dbReference>
<dbReference type="Pfam" id="PF20773">
    <property type="entry name" value="InhA-like_MAM"/>
    <property type="match status" value="1"/>
</dbReference>
<organism evidence="11 12">
    <name type="scientific">Rasiella rasia</name>
    <dbReference type="NCBI Taxonomy" id="2744027"/>
    <lineage>
        <taxon>Bacteria</taxon>
        <taxon>Pseudomonadati</taxon>
        <taxon>Bacteroidota</taxon>
        <taxon>Flavobacteriia</taxon>
        <taxon>Flavobacteriales</taxon>
        <taxon>Flavobacteriaceae</taxon>
        <taxon>Rasiella</taxon>
    </lineage>
</organism>
<dbReference type="RefSeq" id="WP_164680753.1">
    <property type="nucleotide sequence ID" value="NZ_CP049057.1"/>
</dbReference>
<dbReference type="GO" id="GO:0008270">
    <property type="term" value="F:zinc ion binding"/>
    <property type="evidence" value="ECO:0007669"/>
    <property type="project" value="InterPro"/>
</dbReference>
<dbReference type="NCBIfam" id="TIGR04183">
    <property type="entry name" value="Por_Secre_tail"/>
    <property type="match status" value="1"/>
</dbReference>